<evidence type="ECO:0000313" key="2">
    <source>
        <dbReference type="Proteomes" id="UP001231189"/>
    </source>
</evidence>
<dbReference type="Proteomes" id="UP001231189">
    <property type="component" value="Unassembled WGS sequence"/>
</dbReference>
<proteinExistence type="predicted"/>
<evidence type="ECO:0008006" key="3">
    <source>
        <dbReference type="Google" id="ProtNLM"/>
    </source>
</evidence>
<evidence type="ECO:0000313" key="1">
    <source>
        <dbReference type="EMBL" id="KAK1665720.1"/>
    </source>
</evidence>
<sequence>MLSLGSTIIRTLLMENTILFTLDTQIELVILLLSKSSGTMFQIFKVRLRRTWKRNSTIFICLYQMPAFGVLKLKWRILLSIPHYHDPLTQTKIITACMCLHNFIRDSKLYDDHFDRMERSSYIYEDSASFPGGHASSSSDGVMGALRQIIAKSLVA</sequence>
<dbReference type="EMBL" id="JAUUTY010000003">
    <property type="protein sequence ID" value="KAK1665720.1"/>
    <property type="molecule type" value="Genomic_DNA"/>
</dbReference>
<gene>
    <name evidence="1" type="ORF">QYE76_053879</name>
</gene>
<keyword evidence="2" id="KW-1185">Reference proteome</keyword>
<comment type="caution">
    <text evidence="1">The sequence shown here is derived from an EMBL/GenBank/DDBJ whole genome shotgun (WGS) entry which is preliminary data.</text>
</comment>
<name>A0AAD8SXJ4_LOLMU</name>
<accession>A0AAD8SXJ4</accession>
<dbReference type="AlphaFoldDB" id="A0AAD8SXJ4"/>
<organism evidence="1 2">
    <name type="scientific">Lolium multiflorum</name>
    <name type="common">Italian ryegrass</name>
    <name type="synonym">Lolium perenne subsp. multiflorum</name>
    <dbReference type="NCBI Taxonomy" id="4521"/>
    <lineage>
        <taxon>Eukaryota</taxon>
        <taxon>Viridiplantae</taxon>
        <taxon>Streptophyta</taxon>
        <taxon>Embryophyta</taxon>
        <taxon>Tracheophyta</taxon>
        <taxon>Spermatophyta</taxon>
        <taxon>Magnoliopsida</taxon>
        <taxon>Liliopsida</taxon>
        <taxon>Poales</taxon>
        <taxon>Poaceae</taxon>
        <taxon>BOP clade</taxon>
        <taxon>Pooideae</taxon>
        <taxon>Poodae</taxon>
        <taxon>Poeae</taxon>
        <taxon>Poeae Chloroplast Group 2 (Poeae type)</taxon>
        <taxon>Loliodinae</taxon>
        <taxon>Loliinae</taxon>
        <taxon>Lolium</taxon>
    </lineage>
</organism>
<reference evidence="1" key="1">
    <citation type="submission" date="2023-07" db="EMBL/GenBank/DDBJ databases">
        <title>A chromosome-level genome assembly of Lolium multiflorum.</title>
        <authorList>
            <person name="Chen Y."/>
            <person name="Copetti D."/>
            <person name="Kolliker R."/>
            <person name="Studer B."/>
        </authorList>
    </citation>
    <scope>NUCLEOTIDE SEQUENCE</scope>
    <source>
        <strain evidence="1">02402/16</strain>
        <tissue evidence="1">Leaf</tissue>
    </source>
</reference>
<protein>
    <recommendedName>
        <fullName evidence="3">DDE Tnp4 domain-containing protein</fullName>
    </recommendedName>
</protein>